<evidence type="ECO:0000259" key="2">
    <source>
        <dbReference type="Pfam" id="PF04424"/>
    </source>
</evidence>
<comment type="caution">
    <text evidence="3">The sequence shown here is derived from an EMBL/GenBank/DDBJ whole genome shotgun (WGS) entry which is preliminary data.</text>
</comment>
<evidence type="ECO:0000313" key="3">
    <source>
        <dbReference type="EMBL" id="KAG5413707.1"/>
    </source>
</evidence>
<feature type="domain" description="MINDY deubiquitinase" evidence="2">
    <location>
        <begin position="36"/>
        <end position="70"/>
    </location>
</feature>
<evidence type="ECO:0000256" key="1">
    <source>
        <dbReference type="SAM" id="MobiDB-lite"/>
    </source>
</evidence>
<dbReference type="InterPro" id="IPR033979">
    <property type="entry name" value="MINDY_domain"/>
</dbReference>
<gene>
    <name evidence="3" type="primary">A01p015170.1_BraROA</name>
    <name evidence="3" type="ORF">IGI04_001274</name>
</gene>
<evidence type="ECO:0000313" key="4">
    <source>
        <dbReference type="Proteomes" id="UP000823674"/>
    </source>
</evidence>
<feature type="region of interest" description="Disordered" evidence="1">
    <location>
        <begin position="1"/>
        <end position="38"/>
    </location>
</feature>
<dbReference type="EMBL" id="JADBGQ010000001">
    <property type="protein sequence ID" value="KAG5413707.1"/>
    <property type="molecule type" value="Genomic_DNA"/>
</dbReference>
<feature type="compositionally biased region" description="Polar residues" evidence="1">
    <location>
        <begin position="22"/>
        <end position="31"/>
    </location>
</feature>
<organism evidence="3 4">
    <name type="scientific">Brassica rapa subsp. trilocularis</name>
    <dbReference type="NCBI Taxonomy" id="1813537"/>
    <lineage>
        <taxon>Eukaryota</taxon>
        <taxon>Viridiplantae</taxon>
        <taxon>Streptophyta</taxon>
        <taxon>Embryophyta</taxon>
        <taxon>Tracheophyta</taxon>
        <taxon>Spermatophyta</taxon>
        <taxon>Magnoliopsida</taxon>
        <taxon>eudicotyledons</taxon>
        <taxon>Gunneridae</taxon>
        <taxon>Pentapetalae</taxon>
        <taxon>rosids</taxon>
        <taxon>malvids</taxon>
        <taxon>Brassicales</taxon>
        <taxon>Brassicaceae</taxon>
        <taxon>Brassiceae</taxon>
        <taxon>Brassica</taxon>
    </lineage>
</organism>
<proteinExistence type="predicted"/>
<dbReference type="InterPro" id="IPR007518">
    <property type="entry name" value="MINDY"/>
</dbReference>
<dbReference type="Pfam" id="PF04424">
    <property type="entry name" value="MINDY_DUB"/>
    <property type="match status" value="2"/>
</dbReference>
<dbReference type="Proteomes" id="UP000823674">
    <property type="component" value="Chromosome A01"/>
</dbReference>
<reference evidence="3 4" key="1">
    <citation type="submission" date="2021-03" db="EMBL/GenBank/DDBJ databases">
        <authorList>
            <person name="King G.J."/>
            <person name="Bancroft I."/>
            <person name="Baten A."/>
            <person name="Bloomfield J."/>
            <person name="Borpatragohain P."/>
            <person name="He Z."/>
            <person name="Irish N."/>
            <person name="Irwin J."/>
            <person name="Liu K."/>
            <person name="Mauleon R.P."/>
            <person name="Moore J."/>
            <person name="Morris R."/>
            <person name="Ostergaard L."/>
            <person name="Wang B."/>
            <person name="Wells R."/>
        </authorList>
    </citation>
    <scope>NUCLEOTIDE SEQUENCE [LARGE SCALE GENOMIC DNA]</scope>
    <source>
        <strain evidence="3">R-o-18</strain>
        <tissue evidence="3">Leaf</tissue>
    </source>
</reference>
<keyword evidence="4" id="KW-1185">Reference proteome</keyword>
<accession>A0ABQ7NS91</accession>
<dbReference type="PANTHER" id="PTHR18063:SF20">
    <property type="entry name" value="MINDY DEUBIQUITINASE DOMAIN-CONTAINING PROTEIN"/>
    <property type="match status" value="1"/>
</dbReference>
<name>A0ABQ7NS91_BRACM</name>
<sequence>MAIDFSQLPPPTSDFPAKKKQTNPASSQNEAPKNLTHKTKEIKFRKRDRQIVLQNENGPCPLIAICTRLFFFFFLSLQFSLSLGFTNFDQVRIGCNVLLLRNEMNLYPDRFQYGNELYNLVTDQGYLNERDLVWEKLNEVNGDSVFVDGDFKVFKCESGNWDQQNALSSTADYIYSINSASKEGMEVDPDLKMAMELQEQELAEDIGFEVSMKKQSHVFFFFSTRSESSPTMVQRWHMYNHECKFSSLPCKG</sequence>
<feature type="domain" description="MINDY deubiquitinase" evidence="2">
    <location>
        <begin position="112"/>
        <end position="151"/>
    </location>
</feature>
<protein>
    <recommendedName>
        <fullName evidence="2">MINDY deubiquitinase domain-containing protein</fullName>
    </recommendedName>
</protein>
<dbReference type="PANTHER" id="PTHR18063">
    <property type="entry name" value="NF-E2 INDUCIBLE PROTEIN"/>
    <property type="match status" value="1"/>
</dbReference>